<dbReference type="EMBL" id="JASPKY010000933">
    <property type="protein sequence ID" value="KAK9680103.1"/>
    <property type="molecule type" value="Genomic_DNA"/>
</dbReference>
<feature type="compositionally biased region" description="Pro residues" evidence="1">
    <location>
        <begin position="16"/>
        <end position="25"/>
    </location>
</feature>
<keyword evidence="3" id="KW-1185">Reference proteome</keyword>
<proteinExistence type="predicted"/>
<dbReference type="GO" id="GO:0005634">
    <property type="term" value="C:nucleus"/>
    <property type="evidence" value="ECO:0007669"/>
    <property type="project" value="TreeGrafter"/>
</dbReference>
<feature type="compositionally biased region" description="Low complexity" evidence="1">
    <location>
        <begin position="26"/>
        <end position="45"/>
    </location>
</feature>
<organism evidence="2 3">
    <name type="scientific">Popillia japonica</name>
    <name type="common">Japanese beetle</name>
    <dbReference type="NCBI Taxonomy" id="7064"/>
    <lineage>
        <taxon>Eukaryota</taxon>
        <taxon>Metazoa</taxon>
        <taxon>Ecdysozoa</taxon>
        <taxon>Arthropoda</taxon>
        <taxon>Hexapoda</taxon>
        <taxon>Insecta</taxon>
        <taxon>Pterygota</taxon>
        <taxon>Neoptera</taxon>
        <taxon>Endopterygota</taxon>
        <taxon>Coleoptera</taxon>
        <taxon>Polyphaga</taxon>
        <taxon>Scarabaeiformia</taxon>
        <taxon>Scarabaeidae</taxon>
        <taxon>Rutelinae</taxon>
        <taxon>Popillia</taxon>
    </lineage>
</organism>
<feature type="region of interest" description="Disordered" evidence="1">
    <location>
        <begin position="1"/>
        <end position="49"/>
    </location>
</feature>
<sequence>MGRSRGGGGMRAPAMPRAPSPPPSRRPITTAPARPQAPVAAPPRAGTKQPGLFGQMAATAGGVAIGSAVGHAVGSAITGGGGGGGYSEPVQQIPPEQMLQENLEVSGPCAFEIKQFLSCATAQRDLSLCQAFSDAVRDSFWVVRVREDNKSFHPPEREREIRYFVRNTNVALAGNCPEFSERGGPEIPMMVLFRAVFVPREICPALRVYGWSSTTDDVSSPEFFFVSPPP</sequence>
<accession>A0AAW1HUB8</accession>
<name>A0AAW1HUB8_POPJA</name>
<dbReference type="GO" id="GO:0005739">
    <property type="term" value="C:mitochondrion"/>
    <property type="evidence" value="ECO:0007669"/>
    <property type="project" value="TreeGrafter"/>
</dbReference>
<dbReference type="PANTHER" id="PTHR13523:SF2">
    <property type="entry name" value="COILED-COIL-HELIX-COILED-COIL-HELIX DOMAIN CONTAINING 2, ISOFORM A-RELATED"/>
    <property type="match status" value="1"/>
</dbReference>
<dbReference type="InterPro" id="IPR055304">
    <property type="entry name" value="CHCHD2/10-like"/>
</dbReference>
<dbReference type="PANTHER" id="PTHR13523">
    <property type="entry name" value="COILED-COIL-HELIX-COILED-COIL-HELIX DOMAIN CONTAINING 2/NUR77"/>
    <property type="match status" value="1"/>
</dbReference>
<comment type="caution">
    <text evidence="2">The sequence shown here is derived from an EMBL/GenBank/DDBJ whole genome shotgun (WGS) entry which is preliminary data.</text>
</comment>
<evidence type="ECO:0000313" key="2">
    <source>
        <dbReference type="EMBL" id="KAK9680103.1"/>
    </source>
</evidence>
<gene>
    <name evidence="2" type="ORF">QE152_g39355</name>
</gene>
<protein>
    <submittedName>
        <fullName evidence="2">Uncharacterized protein</fullName>
    </submittedName>
</protein>
<evidence type="ECO:0000256" key="1">
    <source>
        <dbReference type="SAM" id="MobiDB-lite"/>
    </source>
</evidence>
<feature type="compositionally biased region" description="Gly residues" evidence="1">
    <location>
        <begin position="1"/>
        <end position="10"/>
    </location>
</feature>
<dbReference type="GO" id="GO:0007005">
    <property type="term" value="P:mitochondrion organization"/>
    <property type="evidence" value="ECO:0007669"/>
    <property type="project" value="InterPro"/>
</dbReference>
<evidence type="ECO:0000313" key="3">
    <source>
        <dbReference type="Proteomes" id="UP001458880"/>
    </source>
</evidence>
<dbReference type="Proteomes" id="UP001458880">
    <property type="component" value="Unassembled WGS sequence"/>
</dbReference>
<reference evidence="2 3" key="1">
    <citation type="journal article" date="2024" name="BMC Genomics">
        <title>De novo assembly and annotation of Popillia japonica's genome with initial clues to its potential as an invasive pest.</title>
        <authorList>
            <person name="Cucini C."/>
            <person name="Boschi S."/>
            <person name="Funari R."/>
            <person name="Cardaioli E."/>
            <person name="Iannotti N."/>
            <person name="Marturano G."/>
            <person name="Paoli F."/>
            <person name="Bruttini M."/>
            <person name="Carapelli A."/>
            <person name="Frati F."/>
            <person name="Nardi F."/>
        </authorList>
    </citation>
    <scope>NUCLEOTIDE SEQUENCE [LARGE SCALE GENOMIC DNA]</scope>
    <source>
        <strain evidence="2">DMR45628</strain>
    </source>
</reference>
<dbReference type="AlphaFoldDB" id="A0AAW1HUB8"/>